<evidence type="ECO:0000256" key="1">
    <source>
        <dbReference type="SAM" id="Phobius"/>
    </source>
</evidence>
<evidence type="ECO:0000313" key="2">
    <source>
        <dbReference type="EMBL" id="SUN35727.1"/>
    </source>
</evidence>
<keyword evidence="1" id="KW-1133">Transmembrane helix</keyword>
<dbReference type="OrthoDB" id="2236009at2"/>
<proteinExistence type="predicted"/>
<name>A0A380JEA1_STRDO</name>
<protein>
    <submittedName>
        <fullName evidence="2">Uncharacterized protein</fullName>
    </submittedName>
</protein>
<feature type="transmembrane region" description="Helical" evidence="1">
    <location>
        <begin position="7"/>
        <end position="25"/>
    </location>
</feature>
<dbReference type="RefSeq" id="WP_019783059.1">
    <property type="nucleotide sequence ID" value="NZ_UHFA01000002.1"/>
</dbReference>
<evidence type="ECO:0000313" key="3">
    <source>
        <dbReference type="Proteomes" id="UP000254082"/>
    </source>
</evidence>
<feature type="transmembrane region" description="Helical" evidence="1">
    <location>
        <begin position="31"/>
        <end position="52"/>
    </location>
</feature>
<sequence>MTKRWSLILFSSLNVIANLLMIWPFNSEEKIFSNLFLIIITLVLLPSFLRIVDHKTASQIRLEISSLIILTAVSIMRLLYRLGVISDKLAIIVGLTAIGLITVLLIAGIIRWIKINKNID</sequence>
<dbReference type="AlphaFoldDB" id="A0A380JEA1"/>
<gene>
    <name evidence="2" type="ORF">NCTC11391_00765</name>
</gene>
<accession>A0A380JEA1</accession>
<reference evidence="2 3" key="1">
    <citation type="submission" date="2018-06" db="EMBL/GenBank/DDBJ databases">
        <authorList>
            <consortium name="Pathogen Informatics"/>
            <person name="Doyle S."/>
        </authorList>
    </citation>
    <scope>NUCLEOTIDE SEQUENCE [LARGE SCALE GENOMIC DNA]</scope>
    <source>
        <strain evidence="3">NCTC 11391</strain>
    </source>
</reference>
<dbReference type="EMBL" id="UHFA01000002">
    <property type="protein sequence ID" value="SUN35727.1"/>
    <property type="molecule type" value="Genomic_DNA"/>
</dbReference>
<keyword evidence="1" id="KW-0472">Membrane</keyword>
<feature type="transmembrane region" description="Helical" evidence="1">
    <location>
        <begin position="89"/>
        <end position="113"/>
    </location>
</feature>
<keyword evidence="3" id="KW-1185">Reference proteome</keyword>
<keyword evidence="1" id="KW-0812">Transmembrane</keyword>
<organism evidence="2 3">
    <name type="scientific">Streptococcus downei MFe28</name>
    <dbReference type="NCBI Taxonomy" id="764290"/>
    <lineage>
        <taxon>Bacteria</taxon>
        <taxon>Bacillati</taxon>
        <taxon>Bacillota</taxon>
        <taxon>Bacilli</taxon>
        <taxon>Lactobacillales</taxon>
        <taxon>Streptococcaceae</taxon>
        <taxon>Streptococcus</taxon>
    </lineage>
</organism>
<dbReference type="Proteomes" id="UP000254082">
    <property type="component" value="Unassembled WGS sequence"/>
</dbReference>
<feature type="transmembrane region" description="Helical" evidence="1">
    <location>
        <begin position="64"/>
        <end position="83"/>
    </location>
</feature>